<dbReference type="InterPro" id="IPR006370">
    <property type="entry name" value="HB_polyprenyltransferase-like"/>
</dbReference>
<keyword evidence="6 10" id="KW-1133">Transmembrane helix</keyword>
<feature type="transmembrane region" description="Helical" evidence="10">
    <location>
        <begin position="315"/>
        <end position="338"/>
    </location>
</feature>
<comment type="similarity">
    <text evidence="3 10">Belongs to the UbiA prenyltransferase family.</text>
</comment>
<dbReference type="InterPro" id="IPR044878">
    <property type="entry name" value="UbiA_sf"/>
</dbReference>
<feature type="transmembrane region" description="Helical" evidence="10">
    <location>
        <begin position="210"/>
        <end position="227"/>
    </location>
</feature>
<evidence type="ECO:0000256" key="4">
    <source>
        <dbReference type="ARBA" id="ARBA00022679"/>
    </source>
</evidence>
<keyword evidence="10" id="KW-0496">Mitochondrion</keyword>
<evidence type="ECO:0000256" key="3">
    <source>
        <dbReference type="ARBA" id="ARBA00005985"/>
    </source>
</evidence>
<dbReference type="STRING" id="13370.A0A448YM00"/>
<dbReference type="FunFam" id="1.20.120.1780:FF:000001">
    <property type="entry name" value="4-hydroxybenzoate octaprenyltransferase"/>
    <property type="match status" value="1"/>
</dbReference>
<keyword evidence="4 10" id="KW-0808">Transferase</keyword>
<keyword evidence="7 10" id="KW-0472">Membrane</keyword>
<evidence type="ECO:0000256" key="7">
    <source>
        <dbReference type="ARBA" id="ARBA00023136"/>
    </source>
</evidence>
<evidence type="ECO:0000256" key="10">
    <source>
        <dbReference type="HAMAP-Rule" id="MF_03189"/>
    </source>
</evidence>
<keyword evidence="10" id="KW-0831">Ubiquinone biosynthesis</keyword>
<evidence type="ECO:0000313" key="13">
    <source>
        <dbReference type="Proteomes" id="UP000290900"/>
    </source>
</evidence>
<evidence type="ECO:0000256" key="8">
    <source>
        <dbReference type="ARBA" id="ARBA00052313"/>
    </source>
</evidence>
<dbReference type="NCBIfam" id="TIGR01474">
    <property type="entry name" value="ubiA_proteo"/>
    <property type="match status" value="1"/>
</dbReference>
<dbReference type="OrthoDB" id="18170at2759"/>
<dbReference type="EMBL" id="CAACVR010000014">
    <property type="protein sequence ID" value="VEU21921.1"/>
    <property type="molecule type" value="Genomic_DNA"/>
</dbReference>
<evidence type="ECO:0000256" key="1">
    <source>
        <dbReference type="ARBA" id="ARBA00001946"/>
    </source>
</evidence>
<evidence type="ECO:0000313" key="12">
    <source>
        <dbReference type="EMBL" id="VEU21921.1"/>
    </source>
</evidence>
<keyword evidence="13" id="KW-1185">Reference proteome</keyword>
<keyword evidence="10" id="KW-0999">Mitochondrion inner membrane</keyword>
<comment type="pathway">
    <text evidence="10">Cofactor biosynthesis; ubiquinone biosynthesis.</text>
</comment>
<feature type="region of interest" description="Disordered" evidence="11">
    <location>
        <begin position="51"/>
        <end position="71"/>
    </location>
</feature>
<dbReference type="InterPro" id="IPR030470">
    <property type="entry name" value="UbiA_prenylTrfase_CS"/>
</dbReference>
<comment type="subcellular location">
    <subcellularLocation>
        <location evidence="2 10">Mitochondrion inner membrane</location>
        <topology evidence="2 10">Multi-pass membrane protein</topology>
        <orientation evidence="2 10">Matrix side</orientation>
    </subcellularLocation>
</comment>
<dbReference type="AlphaFoldDB" id="A0A448YM00"/>
<dbReference type="InParanoid" id="A0A448YM00"/>
<sequence length="387" mass="43053">MSLSLLLRSSIRSFGPLNLRASLIAPSLLGPKFGPFHSTTHSNLAFRFLSTSPKPKNTTPSPVITSQQQRFTPEEIKDAHEQREKGLGVLKKMPESWIPYMELMRIEKPAGTWLLLIPGVWSVGMAAFMTSAPLLSTLWTLSIFTVGSFVMRGAGCTINDLWDRDLDNKVVRTIERPITSGRVPVKNAIVFLGAQMLVGLVILLQLPLDCFALGASSLVLVAVYPLFKRFTYYPQIALSACFNWAALLGFPAMGVWDWPVMIPLYLSGFFWCMHYDTIYGHQDKKFDVKVGIKSTALAWGDHSKQVFKVLAASQMFCFTLAGFLAGMGPGFYAGAAFGGYRLFNMILKVDLDDPKSCGFYFIDNIKTGHVFGLGIMIDYLLRLMGWL</sequence>
<dbReference type="GO" id="GO:0006744">
    <property type="term" value="P:ubiquinone biosynthetic process"/>
    <property type="evidence" value="ECO:0007669"/>
    <property type="project" value="UniProtKB-UniRule"/>
</dbReference>
<dbReference type="InterPro" id="IPR000537">
    <property type="entry name" value="UbiA_prenyltransferase"/>
</dbReference>
<feature type="transmembrane region" description="Helical" evidence="10">
    <location>
        <begin position="183"/>
        <end position="204"/>
    </location>
</feature>
<dbReference type="PANTHER" id="PTHR11048:SF28">
    <property type="entry name" value="4-HYDROXYBENZOATE POLYPRENYLTRANSFERASE, MITOCHONDRIAL"/>
    <property type="match status" value="1"/>
</dbReference>
<organism evidence="12 13">
    <name type="scientific">Brettanomyces naardenensis</name>
    <name type="common">Yeast</name>
    <dbReference type="NCBI Taxonomy" id="13370"/>
    <lineage>
        <taxon>Eukaryota</taxon>
        <taxon>Fungi</taxon>
        <taxon>Dikarya</taxon>
        <taxon>Ascomycota</taxon>
        <taxon>Saccharomycotina</taxon>
        <taxon>Pichiomycetes</taxon>
        <taxon>Pichiales</taxon>
        <taxon>Pichiaceae</taxon>
        <taxon>Brettanomyces</taxon>
    </lineage>
</organism>
<dbReference type="CDD" id="cd13959">
    <property type="entry name" value="PT_UbiA_COQ2"/>
    <property type="match status" value="1"/>
</dbReference>
<feature type="compositionally biased region" description="Low complexity" evidence="11">
    <location>
        <begin position="51"/>
        <end position="62"/>
    </location>
</feature>
<dbReference type="InterPro" id="IPR039653">
    <property type="entry name" value="Prenyltransferase"/>
</dbReference>
<protein>
    <recommendedName>
        <fullName evidence="10">4-hydroxybenzoate polyprenyltransferase, mitochondrial</fullName>
        <shortName evidence="10">4-HB polyprenyltransferase</shortName>
        <ecNumber evidence="10">2.5.1.39</ecNumber>
    </recommendedName>
    <alternativeName>
        <fullName evidence="10">4-hydroxybenzoate hexaprenyltransferase</fullName>
    </alternativeName>
    <alternativeName>
        <fullName evidence="10">Para-hydroxybenzoate--polyprenyltransferase</fullName>
        <shortName evidence="10">PHB:PPT</shortName>
        <shortName evidence="10">PHB:polyprenyltransferase</shortName>
    </alternativeName>
</protein>
<evidence type="ECO:0000256" key="5">
    <source>
        <dbReference type="ARBA" id="ARBA00022692"/>
    </source>
</evidence>
<evidence type="ECO:0000256" key="6">
    <source>
        <dbReference type="ARBA" id="ARBA00022989"/>
    </source>
</evidence>
<dbReference type="EC" id="2.5.1.39" evidence="10"/>
<keyword evidence="10" id="KW-0414">Isoprene biosynthesis</keyword>
<feature type="transmembrane region" description="Helical" evidence="10">
    <location>
        <begin position="236"/>
        <end position="256"/>
    </location>
</feature>
<evidence type="ECO:0000256" key="9">
    <source>
        <dbReference type="ARBA" id="ARBA00058997"/>
    </source>
</evidence>
<dbReference type="PROSITE" id="PS00943">
    <property type="entry name" value="UBIA"/>
    <property type="match status" value="1"/>
</dbReference>
<dbReference type="Pfam" id="PF01040">
    <property type="entry name" value="UbiA"/>
    <property type="match status" value="1"/>
</dbReference>
<dbReference type="FunFam" id="1.10.357.140:FF:000003">
    <property type="entry name" value="4-hydroxybenzoate polyprenyltransferase, mitochondrial"/>
    <property type="match status" value="1"/>
</dbReference>
<dbReference type="Gene3D" id="1.20.120.1780">
    <property type="entry name" value="UbiA prenyltransferase"/>
    <property type="match status" value="1"/>
</dbReference>
<comment type="cofactor">
    <cofactor evidence="1 10">
        <name>Mg(2+)</name>
        <dbReference type="ChEBI" id="CHEBI:18420"/>
    </cofactor>
</comment>
<dbReference type="UniPathway" id="UPA00232"/>
<dbReference type="HAMAP" id="MF_01635">
    <property type="entry name" value="UbiA"/>
    <property type="match status" value="1"/>
</dbReference>
<name>A0A448YM00_BRENA</name>
<dbReference type="GO" id="GO:0008299">
    <property type="term" value="P:isoprenoid biosynthetic process"/>
    <property type="evidence" value="ECO:0007669"/>
    <property type="project" value="UniProtKB-UniRule"/>
</dbReference>
<feature type="transmembrane region" description="Helical" evidence="10">
    <location>
        <begin position="138"/>
        <end position="162"/>
    </location>
</feature>
<dbReference type="GO" id="GO:0008412">
    <property type="term" value="F:4-hydroxybenzoate polyprenyltransferase activity"/>
    <property type="evidence" value="ECO:0007669"/>
    <property type="project" value="UniProtKB-EC"/>
</dbReference>
<dbReference type="Gene3D" id="1.10.357.140">
    <property type="entry name" value="UbiA prenyltransferase"/>
    <property type="match status" value="1"/>
</dbReference>
<comment type="function">
    <text evidence="9 10">Catalyzes the prenylation of para-hydroxybenzoate (PHB) with an all-trans polyprenyl group. Mediates the second step in the final reaction sequence of coenzyme Q (CoQ) biosynthesis, which is the condensation of the polyisoprenoid side chain with PHB, generating the first membrane-bound Q intermediate.</text>
</comment>
<dbReference type="PANTHER" id="PTHR11048">
    <property type="entry name" value="PRENYLTRANSFERASES"/>
    <property type="match status" value="1"/>
</dbReference>
<feature type="transmembrane region" description="Helical" evidence="10">
    <location>
        <begin position="113"/>
        <end position="132"/>
    </location>
</feature>
<dbReference type="Proteomes" id="UP000290900">
    <property type="component" value="Unassembled WGS sequence"/>
</dbReference>
<dbReference type="GO" id="GO:0005743">
    <property type="term" value="C:mitochondrial inner membrane"/>
    <property type="evidence" value="ECO:0007669"/>
    <property type="project" value="UniProtKB-SubCell"/>
</dbReference>
<keyword evidence="5 10" id="KW-0812">Transmembrane</keyword>
<comment type="catalytic activity">
    <reaction evidence="8 10">
        <text>an all-trans-polyprenyl diphosphate + 4-hydroxybenzoate = a 4-hydroxy-3-(all-trans-polyprenyl)benzoate + diphosphate</text>
        <dbReference type="Rhea" id="RHEA:44504"/>
        <dbReference type="Rhea" id="RHEA-COMP:9514"/>
        <dbReference type="Rhea" id="RHEA-COMP:9564"/>
        <dbReference type="ChEBI" id="CHEBI:17879"/>
        <dbReference type="ChEBI" id="CHEBI:33019"/>
        <dbReference type="ChEBI" id="CHEBI:58914"/>
        <dbReference type="ChEBI" id="CHEBI:78396"/>
        <dbReference type="EC" id="2.5.1.39"/>
    </reaction>
</comment>
<evidence type="ECO:0000256" key="11">
    <source>
        <dbReference type="SAM" id="MobiDB-lite"/>
    </source>
</evidence>
<dbReference type="FunCoup" id="A0A448YM00">
    <property type="interactions" value="356"/>
</dbReference>
<reference evidence="12 13" key="1">
    <citation type="submission" date="2018-12" db="EMBL/GenBank/DDBJ databases">
        <authorList>
            <person name="Tiukova I."/>
            <person name="Dainat J."/>
        </authorList>
    </citation>
    <scope>NUCLEOTIDE SEQUENCE [LARGE SCALE GENOMIC DNA]</scope>
</reference>
<proteinExistence type="inferred from homology"/>
<gene>
    <name evidence="10" type="primary">COQ2</name>
    <name evidence="12" type="ORF">BRENAR_LOCUS2653</name>
</gene>
<accession>A0A448YM00</accession>
<evidence type="ECO:0000256" key="2">
    <source>
        <dbReference type="ARBA" id="ARBA00004292"/>
    </source>
</evidence>